<reference evidence="2" key="1">
    <citation type="submission" date="2020-02" db="EMBL/GenBank/DDBJ databases">
        <authorList>
            <person name="Meier V. D."/>
        </authorList>
    </citation>
    <scope>NUCLEOTIDE SEQUENCE</scope>
    <source>
        <strain evidence="2">AVDCRST_MAG19</strain>
    </source>
</reference>
<protein>
    <submittedName>
        <fullName evidence="2">Uncharacterized protein</fullName>
    </submittedName>
</protein>
<sequence>MDRYSHATEAMHREAAGQLGELLRRPDEPTDDARDQNVT</sequence>
<evidence type="ECO:0000313" key="2">
    <source>
        <dbReference type="EMBL" id="CAA9572978.1"/>
    </source>
</evidence>
<organism evidence="2">
    <name type="scientific">uncultured Thermomicrobiales bacterium</name>
    <dbReference type="NCBI Taxonomy" id="1645740"/>
    <lineage>
        <taxon>Bacteria</taxon>
        <taxon>Pseudomonadati</taxon>
        <taxon>Thermomicrobiota</taxon>
        <taxon>Thermomicrobia</taxon>
        <taxon>Thermomicrobiales</taxon>
        <taxon>environmental samples</taxon>
    </lineage>
</organism>
<proteinExistence type="predicted"/>
<name>A0A6J4VDC6_9BACT</name>
<feature type="compositionally biased region" description="Basic and acidic residues" evidence="1">
    <location>
        <begin position="1"/>
        <end position="15"/>
    </location>
</feature>
<accession>A0A6J4VDC6</accession>
<dbReference type="EMBL" id="CADCWL010000154">
    <property type="protein sequence ID" value="CAA9572978.1"/>
    <property type="molecule type" value="Genomic_DNA"/>
</dbReference>
<feature type="compositionally biased region" description="Basic and acidic residues" evidence="1">
    <location>
        <begin position="22"/>
        <end position="39"/>
    </location>
</feature>
<feature type="region of interest" description="Disordered" evidence="1">
    <location>
        <begin position="1"/>
        <end position="39"/>
    </location>
</feature>
<dbReference type="AlphaFoldDB" id="A0A6J4VDC6"/>
<evidence type="ECO:0000256" key="1">
    <source>
        <dbReference type="SAM" id="MobiDB-lite"/>
    </source>
</evidence>
<gene>
    <name evidence="2" type="ORF">AVDCRST_MAG19-2988</name>
</gene>